<dbReference type="InterPro" id="IPR000182">
    <property type="entry name" value="GNAT_dom"/>
</dbReference>
<evidence type="ECO:0000313" key="2">
    <source>
        <dbReference type="EMBL" id="RZO23876.1"/>
    </source>
</evidence>
<gene>
    <name evidence="2" type="primary">rimI</name>
    <name evidence="2" type="ORF">EVA99_02915</name>
</gene>
<dbReference type="Proteomes" id="UP000320146">
    <property type="component" value="Unassembled WGS sequence"/>
</dbReference>
<dbReference type="GO" id="GO:0008080">
    <property type="term" value="F:N-acetyltransferase activity"/>
    <property type="evidence" value="ECO:0007669"/>
    <property type="project" value="InterPro"/>
</dbReference>
<dbReference type="NCBIfam" id="TIGR01575">
    <property type="entry name" value="rimI"/>
    <property type="match status" value="1"/>
</dbReference>
<dbReference type="InterPro" id="IPR016181">
    <property type="entry name" value="Acyl_CoA_acyltransferase"/>
</dbReference>
<dbReference type="Gene3D" id="3.40.630.30">
    <property type="match status" value="1"/>
</dbReference>
<organism evidence="2 3">
    <name type="scientific">SAR86 cluster bacterium</name>
    <dbReference type="NCBI Taxonomy" id="2030880"/>
    <lineage>
        <taxon>Bacteria</taxon>
        <taxon>Pseudomonadati</taxon>
        <taxon>Pseudomonadota</taxon>
        <taxon>Gammaproteobacteria</taxon>
        <taxon>SAR86 cluster</taxon>
    </lineage>
</organism>
<name>A0A520MRP6_9GAMM</name>
<dbReference type="AlphaFoldDB" id="A0A520MRP6"/>
<evidence type="ECO:0000313" key="3">
    <source>
        <dbReference type="Proteomes" id="UP000320146"/>
    </source>
</evidence>
<sequence>MSQLSWKRENQISLANNYIIENFSEHHLDDVMEIESYSNPTPWSKHTFEKILELRSMSFVVIYNSKLIGFCIANKVLDECHLQNISVAEGMRRQGVGDFMVDILLKRMKLFELKTALLEVRRSNKVAHDFYRKNGFQELSVRKDYYQTKNGREDAIIMHLEAA</sequence>
<proteinExistence type="predicted"/>
<dbReference type="PROSITE" id="PS51186">
    <property type="entry name" value="GNAT"/>
    <property type="match status" value="1"/>
</dbReference>
<dbReference type="Pfam" id="PF00583">
    <property type="entry name" value="Acetyltransf_1"/>
    <property type="match status" value="1"/>
</dbReference>
<dbReference type="InterPro" id="IPR006464">
    <property type="entry name" value="AcTrfase_RimI/Ard1"/>
</dbReference>
<accession>A0A520MRP6</accession>
<dbReference type="CDD" id="cd04301">
    <property type="entry name" value="NAT_SF"/>
    <property type="match status" value="1"/>
</dbReference>
<dbReference type="SUPFAM" id="SSF55729">
    <property type="entry name" value="Acyl-CoA N-acyltransferases (Nat)"/>
    <property type="match status" value="1"/>
</dbReference>
<comment type="caution">
    <text evidence="2">The sequence shown here is derived from an EMBL/GenBank/DDBJ whole genome shotgun (WGS) entry which is preliminary data.</text>
</comment>
<feature type="domain" description="N-acetyltransferase" evidence="1">
    <location>
        <begin position="18"/>
        <end position="163"/>
    </location>
</feature>
<dbReference type="EMBL" id="SHBL01000021">
    <property type="protein sequence ID" value="RZO23876.1"/>
    <property type="molecule type" value="Genomic_DNA"/>
</dbReference>
<evidence type="ECO:0000259" key="1">
    <source>
        <dbReference type="PROSITE" id="PS51186"/>
    </source>
</evidence>
<keyword evidence="2" id="KW-0808">Transferase</keyword>
<protein>
    <submittedName>
        <fullName evidence="2">Ribosomal-protein-alanine N-acetyltransferase</fullName>
    </submittedName>
</protein>
<reference evidence="2 3" key="1">
    <citation type="submission" date="2019-02" db="EMBL/GenBank/DDBJ databases">
        <title>Prokaryotic population dynamics and viral predation in marine succession experiment using metagenomics: the confinement effect.</title>
        <authorList>
            <person name="Haro-Moreno J.M."/>
            <person name="Rodriguez-Valera F."/>
            <person name="Lopez-Perez M."/>
        </authorList>
    </citation>
    <scope>NUCLEOTIDE SEQUENCE [LARGE SCALE GENOMIC DNA]</scope>
    <source>
        <strain evidence="2">MED-G166</strain>
    </source>
</reference>